<dbReference type="OrthoDB" id="4336542at2"/>
<keyword evidence="8" id="KW-1185">Reference proteome</keyword>
<name>A0QU74_MYCS2</name>
<dbReference type="GO" id="GO:0003677">
    <property type="term" value="F:DNA binding"/>
    <property type="evidence" value="ECO:0007669"/>
    <property type="project" value="UniProtKB-KW"/>
</dbReference>
<dbReference type="PANTHER" id="PTHR46577">
    <property type="entry name" value="HTH-TYPE TRANSCRIPTIONAL REGULATORY PROTEIN GABR"/>
    <property type="match status" value="1"/>
</dbReference>
<dbReference type="Pfam" id="PF00392">
    <property type="entry name" value="GntR"/>
    <property type="match status" value="1"/>
</dbReference>
<dbReference type="eggNOG" id="COG1167">
    <property type="taxonomic scope" value="Bacteria"/>
</dbReference>
<dbReference type="InterPro" id="IPR000524">
    <property type="entry name" value="Tscrpt_reg_HTH_GntR"/>
</dbReference>
<evidence type="ECO:0000313" key="7">
    <source>
        <dbReference type="EMBL" id="ABK72358.1"/>
    </source>
</evidence>
<dbReference type="EMBL" id="CP000480">
    <property type="protein sequence ID" value="ABK72358.1"/>
    <property type="molecule type" value="Genomic_DNA"/>
</dbReference>
<evidence type="ECO:0000256" key="5">
    <source>
        <dbReference type="ARBA" id="ARBA00023163"/>
    </source>
</evidence>
<dbReference type="CDD" id="cd07377">
    <property type="entry name" value="WHTH_GntR"/>
    <property type="match status" value="1"/>
</dbReference>
<dbReference type="InterPro" id="IPR051446">
    <property type="entry name" value="HTH_trans_reg/aminotransferase"/>
</dbReference>
<proteinExistence type="inferred from homology"/>
<dbReference type="AlphaFoldDB" id="A0QU74"/>
<dbReference type="Pfam" id="PF00155">
    <property type="entry name" value="Aminotran_1_2"/>
    <property type="match status" value="1"/>
</dbReference>
<comment type="similarity">
    <text evidence="1">In the C-terminal section; belongs to the class-I pyridoxal-phosphate-dependent aminotransferase family.</text>
</comment>
<dbReference type="Gene3D" id="3.40.640.10">
    <property type="entry name" value="Type I PLP-dependent aspartate aminotransferase-like (Major domain)"/>
    <property type="match status" value="1"/>
</dbReference>
<evidence type="ECO:0000256" key="2">
    <source>
        <dbReference type="ARBA" id="ARBA00022898"/>
    </source>
</evidence>
<evidence type="ECO:0000256" key="3">
    <source>
        <dbReference type="ARBA" id="ARBA00023015"/>
    </source>
</evidence>
<dbReference type="SUPFAM" id="SSF53383">
    <property type="entry name" value="PLP-dependent transferases"/>
    <property type="match status" value="1"/>
</dbReference>
<dbReference type="InterPro" id="IPR015422">
    <property type="entry name" value="PyrdxlP-dep_Trfase_small"/>
</dbReference>
<dbReference type="PROSITE" id="PS50949">
    <property type="entry name" value="HTH_GNTR"/>
    <property type="match status" value="1"/>
</dbReference>
<organism evidence="7 8">
    <name type="scientific">Mycolicibacterium smegmatis (strain ATCC 700084 / mc(2)155)</name>
    <name type="common">Mycobacterium smegmatis</name>
    <dbReference type="NCBI Taxonomy" id="246196"/>
    <lineage>
        <taxon>Bacteria</taxon>
        <taxon>Bacillati</taxon>
        <taxon>Actinomycetota</taxon>
        <taxon>Actinomycetes</taxon>
        <taxon>Mycobacteriales</taxon>
        <taxon>Mycobacteriaceae</taxon>
        <taxon>Mycolicibacterium</taxon>
    </lineage>
</organism>
<dbReference type="Proteomes" id="UP000000757">
    <property type="component" value="Chromosome"/>
</dbReference>
<reference evidence="7 8" key="1">
    <citation type="submission" date="2006-10" db="EMBL/GenBank/DDBJ databases">
        <authorList>
            <person name="Fleischmann R.D."/>
            <person name="Dodson R.J."/>
            <person name="Haft D.H."/>
            <person name="Merkel J.S."/>
            <person name="Nelson W.C."/>
            <person name="Fraser C.M."/>
        </authorList>
    </citation>
    <scope>NUCLEOTIDE SEQUENCE [LARGE SCALE GENOMIC DNA]</scope>
    <source>
        <strain evidence="8">ATCC 700084 / mc(2)155</strain>
    </source>
</reference>
<dbReference type="SMART" id="SM00345">
    <property type="entry name" value="HTH_GNTR"/>
    <property type="match status" value="1"/>
</dbReference>
<sequence>MLDVISEIENRLSDSSAKGLSQAVTRAIREGVLRPGDRLPPVRELAHQLALSPTTVSAAWALLVRAGTIQTAGRRGTIIMDLHTQRQVRYRNPANADRPYEFDLSTGAPDPRLLPDTTQAVQRALTGASRSGYTEGAVDPSLMEVLTATWPYEPPAITVVDGALDALDLLIRSRLRMGDRVIVETPTVRGLLDLLVWAGIEPVGVPMDEEGMVPEAFAAAMRTPTQMVFLQPRAHNPTGIAMTTPRARLLANIVKNTETLVVEDECGSAISAAREVTLGKLLPGQTVHVRSYSKSHGPDLRLAAMGGPEDVIAGIGHLRNLGQGWTSWLLQRVLRELLLDPRVTAQVEHARAEYARRQTSFASVLAEHEIRTVGHDGLNAWVPVQDESAALMRMAVEGVGAAPGHLFTVGPGEKPHVRITVGLVTGDVEDVAERVVRAAHAGGWHSTVR</sequence>
<dbReference type="GO" id="GO:0003700">
    <property type="term" value="F:DNA-binding transcription factor activity"/>
    <property type="evidence" value="ECO:0007669"/>
    <property type="project" value="InterPro"/>
</dbReference>
<gene>
    <name evidence="7" type="ordered locus">MSMEG_2104</name>
</gene>
<dbReference type="InterPro" id="IPR015421">
    <property type="entry name" value="PyrdxlP-dep_Trfase_major"/>
</dbReference>
<dbReference type="InterPro" id="IPR036388">
    <property type="entry name" value="WH-like_DNA-bd_sf"/>
</dbReference>
<dbReference type="Gene3D" id="3.90.1150.10">
    <property type="entry name" value="Aspartate Aminotransferase, domain 1"/>
    <property type="match status" value="1"/>
</dbReference>
<dbReference type="SUPFAM" id="SSF46785">
    <property type="entry name" value="Winged helix' DNA-binding domain"/>
    <property type="match status" value="1"/>
</dbReference>
<dbReference type="GeneID" id="93456907"/>
<dbReference type="InterPro" id="IPR015424">
    <property type="entry name" value="PyrdxlP-dep_Trfase"/>
</dbReference>
<dbReference type="KEGG" id="msm:MSMEG_2104"/>
<dbReference type="RefSeq" id="WP_011728155.1">
    <property type="nucleotide sequence ID" value="NC_008596.1"/>
</dbReference>
<dbReference type="KEGG" id="msb:LJ00_10480"/>
<dbReference type="PaxDb" id="246196-MSMEI_2057"/>
<keyword evidence="5" id="KW-0804">Transcription</keyword>
<dbReference type="CDD" id="cd00609">
    <property type="entry name" value="AAT_like"/>
    <property type="match status" value="1"/>
</dbReference>
<dbReference type="Gene3D" id="1.10.10.10">
    <property type="entry name" value="Winged helix-like DNA-binding domain superfamily/Winged helix DNA-binding domain"/>
    <property type="match status" value="1"/>
</dbReference>
<dbReference type="GO" id="GO:0030170">
    <property type="term" value="F:pyridoxal phosphate binding"/>
    <property type="evidence" value="ECO:0007669"/>
    <property type="project" value="InterPro"/>
</dbReference>
<dbReference type="PANTHER" id="PTHR46577:SF1">
    <property type="entry name" value="HTH-TYPE TRANSCRIPTIONAL REGULATORY PROTEIN GABR"/>
    <property type="match status" value="1"/>
</dbReference>
<feature type="domain" description="HTH gntR-type" evidence="6">
    <location>
        <begin position="14"/>
        <end position="82"/>
    </location>
</feature>
<dbReference type="InterPro" id="IPR004839">
    <property type="entry name" value="Aminotransferase_I/II_large"/>
</dbReference>
<protein>
    <submittedName>
        <fullName evidence="7">GntR-family protein transcriptional regulator</fullName>
    </submittedName>
</protein>
<keyword evidence="4" id="KW-0238">DNA-binding</keyword>
<keyword evidence="3" id="KW-0805">Transcription regulation</keyword>
<evidence type="ECO:0000256" key="1">
    <source>
        <dbReference type="ARBA" id="ARBA00005384"/>
    </source>
</evidence>
<evidence type="ECO:0000256" key="4">
    <source>
        <dbReference type="ARBA" id="ARBA00023125"/>
    </source>
</evidence>
<dbReference type="PATRIC" id="fig|246196.19.peg.2080"/>
<evidence type="ECO:0000259" key="6">
    <source>
        <dbReference type="PROSITE" id="PS50949"/>
    </source>
</evidence>
<dbReference type="InterPro" id="IPR036390">
    <property type="entry name" value="WH_DNA-bd_sf"/>
</dbReference>
<dbReference type="STRING" id="246196.MSMEG_2104"/>
<evidence type="ECO:0000313" key="8">
    <source>
        <dbReference type="Proteomes" id="UP000000757"/>
    </source>
</evidence>
<keyword evidence="2" id="KW-0663">Pyridoxal phosphate</keyword>
<accession>A0QU74</accession>